<sequence length="154" mass="16364">MEQAADGANQQVLVEVPSITVTAAFDSSEEIAAARDLARTFLTDLQAIHGLPVSERVMGTVQLVVSELVTNARKYAPGPCELTLHATGNAVNVTLWDSEPALPIARTADCGRVGQHGLEIVLAVSEDFTVHREPVGKRVTAAITLADEPDSSHR</sequence>
<dbReference type="GO" id="GO:0004674">
    <property type="term" value="F:protein serine/threonine kinase activity"/>
    <property type="evidence" value="ECO:0007669"/>
    <property type="project" value="UniProtKB-KW"/>
</dbReference>
<comment type="caution">
    <text evidence="3">The sequence shown here is derived from an EMBL/GenBank/DDBJ whole genome shotgun (WGS) entry which is preliminary data.</text>
</comment>
<dbReference type="CDD" id="cd16936">
    <property type="entry name" value="HATPase_RsbW-like"/>
    <property type="match status" value="1"/>
</dbReference>
<keyword evidence="3" id="KW-0547">Nucleotide-binding</keyword>
<evidence type="ECO:0000313" key="4">
    <source>
        <dbReference type="Proteomes" id="UP000670475"/>
    </source>
</evidence>
<dbReference type="AlphaFoldDB" id="A0A940RTD2"/>
<evidence type="ECO:0000256" key="1">
    <source>
        <dbReference type="ARBA" id="ARBA00022527"/>
    </source>
</evidence>
<keyword evidence="4" id="KW-1185">Reference proteome</keyword>
<name>A0A940RTD2_9ACTN</name>
<dbReference type="PANTHER" id="PTHR35526">
    <property type="entry name" value="ANTI-SIGMA-F FACTOR RSBW-RELATED"/>
    <property type="match status" value="1"/>
</dbReference>
<dbReference type="GO" id="GO:0005524">
    <property type="term" value="F:ATP binding"/>
    <property type="evidence" value="ECO:0007669"/>
    <property type="project" value="UniProtKB-KW"/>
</dbReference>
<feature type="domain" description="Histidine kinase/HSP90-like ATPase" evidence="2">
    <location>
        <begin position="38"/>
        <end position="141"/>
    </location>
</feature>
<keyword evidence="1" id="KW-0723">Serine/threonine-protein kinase</keyword>
<dbReference type="EMBL" id="JAGIQL010000001">
    <property type="protein sequence ID" value="MBP0455965.1"/>
    <property type="molecule type" value="Genomic_DNA"/>
</dbReference>
<organism evidence="3 4">
    <name type="scientific">Streptomyces montanisoli</name>
    <dbReference type="NCBI Taxonomy" id="2798581"/>
    <lineage>
        <taxon>Bacteria</taxon>
        <taxon>Bacillati</taxon>
        <taxon>Actinomycetota</taxon>
        <taxon>Actinomycetes</taxon>
        <taxon>Kitasatosporales</taxon>
        <taxon>Streptomycetaceae</taxon>
        <taxon>Streptomyces</taxon>
    </lineage>
</organism>
<dbReference type="Proteomes" id="UP000670475">
    <property type="component" value="Unassembled WGS sequence"/>
</dbReference>
<protein>
    <submittedName>
        <fullName evidence="3">ATP-binding protein</fullName>
    </submittedName>
</protein>
<reference evidence="3" key="1">
    <citation type="submission" date="2021-03" db="EMBL/GenBank/DDBJ databases">
        <title>Whole genome sequence of Streptomyces bomunensis MMS17-BM035.</title>
        <authorList>
            <person name="Lee J.H."/>
        </authorList>
    </citation>
    <scope>NUCLEOTIDE SEQUENCE</scope>
    <source>
        <strain evidence="3">MMS17-BM035</strain>
    </source>
</reference>
<dbReference type="InterPro" id="IPR050267">
    <property type="entry name" value="Anti-sigma-factor_SerPK"/>
</dbReference>
<proteinExistence type="predicted"/>
<gene>
    <name evidence="3" type="ORF">JFN87_00400</name>
</gene>
<dbReference type="InterPro" id="IPR003594">
    <property type="entry name" value="HATPase_dom"/>
</dbReference>
<dbReference type="RefSeq" id="WP_209337744.1">
    <property type="nucleotide sequence ID" value="NZ_JAGIQL010000001.1"/>
</dbReference>
<keyword evidence="1" id="KW-0418">Kinase</keyword>
<evidence type="ECO:0000259" key="2">
    <source>
        <dbReference type="Pfam" id="PF13581"/>
    </source>
</evidence>
<evidence type="ECO:0000313" key="3">
    <source>
        <dbReference type="EMBL" id="MBP0455965.1"/>
    </source>
</evidence>
<dbReference type="Gene3D" id="3.30.565.10">
    <property type="entry name" value="Histidine kinase-like ATPase, C-terminal domain"/>
    <property type="match status" value="1"/>
</dbReference>
<dbReference type="InterPro" id="IPR036890">
    <property type="entry name" value="HATPase_C_sf"/>
</dbReference>
<keyword evidence="3" id="KW-0067">ATP-binding</keyword>
<dbReference type="PANTHER" id="PTHR35526:SF3">
    <property type="entry name" value="ANTI-SIGMA-F FACTOR RSBW"/>
    <property type="match status" value="1"/>
</dbReference>
<dbReference type="SUPFAM" id="SSF55874">
    <property type="entry name" value="ATPase domain of HSP90 chaperone/DNA topoisomerase II/histidine kinase"/>
    <property type="match status" value="1"/>
</dbReference>
<dbReference type="Pfam" id="PF13581">
    <property type="entry name" value="HATPase_c_2"/>
    <property type="match status" value="1"/>
</dbReference>
<keyword evidence="1" id="KW-0808">Transferase</keyword>
<accession>A0A940RTD2</accession>